<proteinExistence type="predicted"/>
<dbReference type="AlphaFoldDB" id="A0A420YK89"/>
<dbReference type="Proteomes" id="UP000275385">
    <property type="component" value="Unassembled WGS sequence"/>
</dbReference>
<evidence type="ECO:0000313" key="1">
    <source>
        <dbReference type="EMBL" id="RKU48297.1"/>
    </source>
</evidence>
<dbReference type="EMBL" id="QVQW01000005">
    <property type="protein sequence ID" value="RKU48297.1"/>
    <property type="molecule type" value="Genomic_DNA"/>
</dbReference>
<organism evidence="1 2">
    <name type="scientific">Coniochaeta pulveracea</name>
    <dbReference type="NCBI Taxonomy" id="177199"/>
    <lineage>
        <taxon>Eukaryota</taxon>
        <taxon>Fungi</taxon>
        <taxon>Dikarya</taxon>
        <taxon>Ascomycota</taxon>
        <taxon>Pezizomycotina</taxon>
        <taxon>Sordariomycetes</taxon>
        <taxon>Sordariomycetidae</taxon>
        <taxon>Coniochaetales</taxon>
        <taxon>Coniochaetaceae</taxon>
        <taxon>Coniochaeta</taxon>
    </lineage>
</organism>
<comment type="caution">
    <text evidence="1">The sequence shown here is derived from an EMBL/GenBank/DDBJ whole genome shotgun (WGS) entry which is preliminary data.</text>
</comment>
<reference evidence="1 2" key="1">
    <citation type="submission" date="2018-08" db="EMBL/GenBank/DDBJ databases">
        <title>Draft genome of the lignicolous fungus Coniochaeta pulveracea.</title>
        <authorList>
            <person name="Borstlap C.J."/>
            <person name="De Witt R.N."/>
            <person name="Botha A."/>
            <person name="Volschenk H."/>
        </authorList>
    </citation>
    <scope>NUCLEOTIDE SEQUENCE [LARGE SCALE GENOMIC DNA]</scope>
    <source>
        <strain evidence="1 2">CAB683</strain>
    </source>
</reference>
<protein>
    <submittedName>
        <fullName evidence="1">Uncharacterized protein</fullName>
    </submittedName>
</protein>
<accession>A0A420YK89</accession>
<keyword evidence="2" id="KW-1185">Reference proteome</keyword>
<evidence type="ECO:0000313" key="2">
    <source>
        <dbReference type="Proteomes" id="UP000275385"/>
    </source>
</evidence>
<gene>
    <name evidence="1" type="ORF">DL546_007611</name>
</gene>
<name>A0A420YK89_9PEZI</name>
<sequence length="113" mass="12858">MKYWDDVVLQYQAPPDMYHARLQAFDQQAQAGMRWVIVGEQPWTSISGHDGANPFRVWDLLSILDGIRWRQACHLGHVEPGQLVMDFWAAAIVPRGNRIRTVRNEEAGLGVSS</sequence>